<keyword evidence="3" id="KW-1185">Reference proteome</keyword>
<feature type="domain" description="Alanine dehydrogenase/pyridine nucleotide transhydrogenase NAD(H)-binding" evidence="1">
    <location>
        <begin position="1"/>
        <end position="67"/>
    </location>
</feature>
<sequence length="141" mass="14958">FAEVLVGAGQQPGDRAPILVRQEHLKLMKPRSVVIDVAINQGGCVATSRPTTHREPTFLAEGVLHYAVPNIPSAVARTAAHALNNALLPFLLPIANAGIERAMTHENALARAVGLLRGEPLTPQVNARLRGSATATQLEIL</sequence>
<proteinExistence type="predicted"/>
<evidence type="ECO:0000313" key="2">
    <source>
        <dbReference type="EMBL" id="KPV39409.1"/>
    </source>
</evidence>
<evidence type="ECO:0000313" key="3">
    <source>
        <dbReference type="Proteomes" id="UP000050509"/>
    </source>
</evidence>
<dbReference type="EMBL" id="LJCR01003836">
    <property type="protein sequence ID" value="KPV39409.1"/>
    <property type="molecule type" value="Genomic_DNA"/>
</dbReference>
<dbReference type="GO" id="GO:0000286">
    <property type="term" value="F:alanine dehydrogenase activity"/>
    <property type="evidence" value="ECO:0007669"/>
    <property type="project" value="TreeGrafter"/>
</dbReference>
<dbReference type="GO" id="GO:0005886">
    <property type="term" value="C:plasma membrane"/>
    <property type="evidence" value="ECO:0007669"/>
    <property type="project" value="TreeGrafter"/>
</dbReference>
<gene>
    <name evidence="2" type="ORF">SE17_44625</name>
</gene>
<protein>
    <submittedName>
        <fullName evidence="2">NADP transhydrogenase subunit alpha</fullName>
    </submittedName>
</protein>
<dbReference type="Proteomes" id="UP000050509">
    <property type="component" value="Unassembled WGS sequence"/>
</dbReference>
<name>A0A0P9GHC1_9CHLR</name>
<organism evidence="2 3">
    <name type="scientific">Kouleothrix aurantiaca</name>
    <dbReference type="NCBI Taxonomy" id="186479"/>
    <lineage>
        <taxon>Bacteria</taxon>
        <taxon>Bacillati</taxon>
        <taxon>Chloroflexota</taxon>
        <taxon>Chloroflexia</taxon>
        <taxon>Chloroflexales</taxon>
        <taxon>Roseiflexineae</taxon>
        <taxon>Roseiflexaceae</taxon>
        <taxon>Kouleothrix</taxon>
    </lineage>
</organism>
<dbReference type="SUPFAM" id="SSF51735">
    <property type="entry name" value="NAD(P)-binding Rossmann-fold domains"/>
    <property type="match status" value="1"/>
</dbReference>
<dbReference type="PANTHER" id="PTHR42795">
    <property type="entry name" value="ALANINE DEHYDROGENASE"/>
    <property type="match status" value="1"/>
</dbReference>
<comment type="caution">
    <text evidence="2">The sequence shown here is derived from an EMBL/GenBank/DDBJ whole genome shotgun (WGS) entry which is preliminary data.</text>
</comment>
<feature type="non-terminal residue" evidence="2">
    <location>
        <position position="1"/>
    </location>
</feature>
<accession>A0A0P9GHC1</accession>
<dbReference type="PANTHER" id="PTHR42795:SF1">
    <property type="entry name" value="ALANINE DEHYDROGENASE"/>
    <property type="match status" value="1"/>
</dbReference>
<dbReference type="InterPro" id="IPR036291">
    <property type="entry name" value="NAD(P)-bd_dom_sf"/>
</dbReference>
<dbReference type="PATRIC" id="fig|186479.3.peg.7927"/>
<dbReference type="AlphaFoldDB" id="A0A0P9GHC1"/>
<dbReference type="SMART" id="SM01002">
    <property type="entry name" value="AlaDh_PNT_C"/>
    <property type="match status" value="1"/>
</dbReference>
<evidence type="ECO:0000259" key="1">
    <source>
        <dbReference type="SMART" id="SM01002"/>
    </source>
</evidence>
<dbReference type="Gene3D" id="3.40.50.720">
    <property type="entry name" value="NAD(P)-binding Rossmann-like Domain"/>
    <property type="match status" value="2"/>
</dbReference>
<dbReference type="GO" id="GO:0006524">
    <property type="term" value="P:alanine catabolic process"/>
    <property type="evidence" value="ECO:0007669"/>
    <property type="project" value="TreeGrafter"/>
</dbReference>
<dbReference type="Pfam" id="PF01262">
    <property type="entry name" value="AlaDh_PNT_C"/>
    <property type="match status" value="1"/>
</dbReference>
<dbReference type="InterPro" id="IPR007698">
    <property type="entry name" value="AlaDH/PNT_NAD(H)-bd"/>
</dbReference>
<reference evidence="2 3" key="1">
    <citation type="submission" date="2015-09" db="EMBL/GenBank/DDBJ databases">
        <title>Draft genome sequence of Kouleothrix aurantiaca JCM 19913.</title>
        <authorList>
            <person name="Hemp J."/>
        </authorList>
    </citation>
    <scope>NUCLEOTIDE SEQUENCE [LARGE SCALE GENOMIC DNA]</scope>
    <source>
        <strain evidence="2 3">COM-B</strain>
    </source>
</reference>